<feature type="transmembrane region" description="Helical" evidence="10">
    <location>
        <begin position="246"/>
        <end position="266"/>
    </location>
</feature>
<dbReference type="PANTHER" id="PTHR21137">
    <property type="entry name" value="ODORANT RECEPTOR"/>
    <property type="match status" value="1"/>
</dbReference>
<gene>
    <name evidence="11" type="primary">Or194</name>
    <name evidence="11" type="ORF">TcasGA2_TC030365</name>
</gene>
<dbReference type="GO" id="GO:0004984">
    <property type="term" value="F:olfactory receptor activity"/>
    <property type="evidence" value="ECO:0000318"/>
    <property type="project" value="GO_Central"/>
</dbReference>
<accession>D6X4Y5</accession>
<feature type="transmembrane region" description="Helical" evidence="10">
    <location>
        <begin position="56"/>
        <end position="76"/>
    </location>
</feature>
<organism evidence="11 12">
    <name type="scientific">Tribolium castaneum</name>
    <name type="common">Red flour beetle</name>
    <dbReference type="NCBI Taxonomy" id="7070"/>
    <lineage>
        <taxon>Eukaryota</taxon>
        <taxon>Metazoa</taxon>
        <taxon>Ecdysozoa</taxon>
        <taxon>Arthropoda</taxon>
        <taxon>Hexapoda</taxon>
        <taxon>Insecta</taxon>
        <taxon>Pterygota</taxon>
        <taxon>Neoptera</taxon>
        <taxon>Endopterygota</taxon>
        <taxon>Coleoptera</taxon>
        <taxon>Polyphaga</taxon>
        <taxon>Cucujiformia</taxon>
        <taxon>Tenebrionidae</taxon>
        <taxon>Tenebrionidae incertae sedis</taxon>
        <taxon>Tribolium</taxon>
    </lineage>
</organism>
<dbReference type="GO" id="GO:0050911">
    <property type="term" value="P:detection of chemical stimulus involved in sensory perception of smell"/>
    <property type="evidence" value="ECO:0000318"/>
    <property type="project" value="GO_Central"/>
</dbReference>
<feature type="transmembrane region" description="Helical" evidence="10">
    <location>
        <begin position="278"/>
        <end position="299"/>
    </location>
</feature>
<evidence type="ECO:0000256" key="2">
    <source>
        <dbReference type="ARBA" id="ARBA00022475"/>
    </source>
</evidence>
<keyword evidence="6 10" id="KW-1133">Transmembrane helix</keyword>
<dbReference type="GO" id="GO:0005549">
    <property type="term" value="F:odorant binding"/>
    <property type="evidence" value="ECO:0007669"/>
    <property type="project" value="InterPro"/>
</dbReference>
<name>D6X4Y5_TRICA</name>
<dbReference type="InterPro" id="IPR004117">
    <property type="entry name" value="7tm6_olfct_rcpt"/>
</dbReference>
<evidence type="ECO:0000256" key="1">
    <source>
        <dbReference type="ARBA" id="ARBA00004651"/>
    </source>
</evidence>
<evidence type="ECO:0000256" key="7">
    <source>
        <dbReference type="ARBA" id="ARBA00023136"/>
    </source>
</evidence>
<dbReference type="GO" id="GO:0007165">
    <property type="term" value="P:signal transduction"/>
    <property type="evidence" value="ECO:0007669"/>
    <property type="project" value="UniProtKB-KW"/>
</dbReference>
<feature type="transmembrane region" description="Helical" evidence="10">
    <location>
        <begin position="114"/>
        <end position="134"/>
    </location>
</feature>
<evidence type="ECO:0000313" key="11">
    <source>
        <dbReference type="EMBL" id="EEZ97781.1"/>
    </source>
</evidence>
<dbReference type="Pfam" id="PF02949">
    <property type="entry name" value="7tm_6"/>
    <property type="match status" value="1"/>
</dbReference>
<feature type="transmembrane region" description="Helical" evidence="10">
    <location>
        <begin position="154"/>
        <end position="180"/>
    </location>
</feature>
<keyword evidence="3 10" id="KW-0716">Sensory transduction</keyword>
<feature type="transmembrane region" description="Helical" evidence="10">
    <location>
        <begin position="21"/>
        <end position="44"/>
    </location>
</feature>
<keyword evidence="7 10" id="KW-0472">Membrane</keyword>
<keyword evidence="12" id="KW-1185">Reference proteome</keyword>
<evidence type="ECO:0000256" key="6">
    <source>
        <dbReference type="ARBA" id="ARBA00022989"/>
    </source>
</evidence>
<evidence type="ECO:0000256" key="5">
    <source>
        <dbReference type="ARBA" id="ARBA00022725"/>
    </source>
</evidence>
<dbReference type="GO" id="GO:0005886">
    <property type="term" value="C:plasma membrane"/>
    <property type="evidence" value="ECO:0000318"/>
    <property type="project" value="GO_Central"/>
</dbReference>
<dbReference type="PhylomeDB" id="D6X4Y5"/>
<keyword evidence="4 10" id="KW-0812">Transmembrane</keyword>
<evidence type="ECO:0000256" key="9">
    <source>
        <dbReference type="ARBA" id="ARBA00023224"/>
    </source>
</evidence>
<proteinExistence type="inferred from homology"/>
<reference evidence="11 12" key="2">
    <citation type="journal article" date="2010" name="Nucleic Acids Res.">
        <title>BeetleBase in 2010: revisions to provide comprehensive genomic information for Tribolium castaneum.</title>
        <authorList>
            <person name="Kim H.S."/>
            <person name="Murphy T."/>
            <person name="Xia J."/>
            <person name="Caragea D."/>
            <person name="Park Y."/>
            <person name="Beeman R.W."/>
            <person name="Lorenzen M.D."/>
            <person name="Butcher S."/>
            <person name="Manak J.R."/>
            <person name="Brown S.J."/>
        </authorList>
    </citation>
    <scope>GENOME REANNOTATION</scope>
    <source>
        <strain evidence="11 12">Georgia GA2</strain>
    </source>
</reference>
<dbReference type="EMBL" id="KQ971381">
    <property type="protein sequence ID" value="EEZ97781.1"/>
    <property type="molecule type" value="Genomic_DNA"/>
</dbReference>
<evidence type="ECO:0000313" key="12">
    <source>
        <dbReference type="Proteomes" id="UP000007266"/>
    </source>
</evidence>
<evidence type="ECO:0000256" key="3">
    <source>
        <dbReference type="ARBA" id="ARBA00022606"/>
    </source>
</evidence>
<evidence type="ECO:0000256" key="8">
    <source>
        <dbReference type="ARBA" id="ARBA00023170"/>
    </source>
</evidence>
<comment type="subcellular location">
    <subcellularLocation>
        <location evidence="1 10">Cell membrane</location>
        <topology evidence="1 10">Multi-pass membrane protein</topology>
    </subcellularLocation>
</comment>
<keyword evidence="8 10" id="KW-0675">Receptor</keyword>
<reference evidence="11 12" key="1">
    <citation type="journal article" date="2008" name="Nature">
        <title>The genome of the model beetle and pest Tribolium castaneum.</title>
        <authorList>
            <consortium name="Tribolium Genome Sequencing Consortium"/>
            <person name="Richards S."/>
            <person name="Gibbs R.A."/>
            <person name="Weinstock G.M."/>
            <person name="Brown S.J."/>
            <person name="Denell R."/>
            <person name="Beeman R.W."/>
            <person name="Gibbs R."/>
            <person name="Beeman R.W."/>
            <person name="Brown S.J."/>
            <person name="Bucher G."/>
            <person name="Friedrich M."/>
            <person name="Grimmelikhuijzen C.J."/>
            <person name="Klingler M."/>
            <person name="Lorenzen M."/>
            <person name="Richards S."/>
            <person name="Roth S."/>
            <person name="Schroder R."/>
            <person name="Tautz D."/>
            <person name="Zdobnov E.M."/>
            <person name="Muzny D."/>
            <person name="Gibbs R.A."/>
            <person name="Weinstock G.M."/>
            <person name="Attaway T."/>
            <person name="Bell S."/>
            <person name="Buhay C.J."/>
            <person name="Chandrabose M.N."/>
            <person name="Chavez D."/>
            <person name="Clerk-Blankenburg K.P."/>
            <person name="Cree A."/>
            <person name="Dao M."/>
            <person name="Davis C."/>
            <person name="Chacko J."/>
            <person name="Dinh H."/>
            <person name="Dugan-Rocha S."/>
            <person name="Fowler G."/>
            <person name="Garner T.T."/>
            <person name="Garnes J."/>
            <person name="Gnirke A."/>
            <person name="Hawes A."/>
            <person name="Hernandez J."/>
            <person name="Hines S."/>
            <person name="Holder M."/>
            <person name="Hume J."/>
            <person name="Jhangiani S.N."/>
            <person name="Joshi V."/>
            <person name="Khan Z.M."/>
            <person name="Jackson L."/>
            <person name="Kovar C."/>
            <person name="Kowis A."/>
            <person name="Lee S."/>
            <person name="Lewis L.R."/>
            <person name="Margolis J."/>
            <person name="Morgan M."/>
            <person name="Nazareth L.V."/>
            <person name="Nguyen N."/>
            <person name="Okwuonu G."/>
            <person name="Parker D."/>
            <person name="Richards S."/>
            <person name="Ruiz S.J."/>
            <person name="Santibanez J."/>
            <person name="Savard J."/>
            <person name="Scherer S.E."/>
            <person name="Schneider B."/>
            <person name="Sodergren E."/>
            <person name="Tautz D."/>
            <person name="Vattahil S."/>
            <person name="Villasana D."/>
            <person name="White C.S."/>
            <person name="Wright R."/>
            <person name="Park Y."/>
            <person name="Beeman R.W."/>
            <person name="Lord J."/>
            <person name="Oppert B."/>
            <person name="Lorenzen M."/>
            <person name="Brown S."/>
            <person name="Wang L."/>
            <person name="Savard J."/>
            <person name="Tautz D."/>
            <person name="Richards S."/>
            <person name="Weinstock G."/>
            <person name="Gibbs R.A."/>
            <person name="Liu Y."/>
            <person name="Worley K."/>
            <person name="Weinstock G."/>
            <person name="Elsik C.G."/>
            <person name="Reese J.T."/>
            <person name="Elhaik E."/>
            <person name="Landan G."/>
            <person name="Graur D."/>
            <person name="Arensburger P."/>
            <person name="Atkinson P."/>
            <person name="Beeman R.W."/>
            <person name="Beidler J."/>
            <person name="Brown S.J."/>
            <person name="Demuth J.P."/>
            <person name="Drury D.W."/>
            <person name="Du Y.Z."/>
            <person name="Fujiwara H."/>
            <person name="Lorenzen M."/>
            <person name="Maselli V."/>
            <person name="Osanai M."/>
            <person name="Park Y."/>
            <person name="Robertson H.M."/>
            <person name="Tu Z."/>
            <person name="Wang J.J."/>
            <person name="Wang S."/>
            <person name="Richards S."/>
            <person name="Song H."/>
            <person name="Zhang L."/>
            <person name="Sodergren E."/>
            <person name="Werner D."/>
            <person name="Stanke M."/>
            <person name="Morgenstern B."/>
            <person name="Solovyev V."/>
            <person name="Kosarev P."/>
            <person name="Brown G."/>
            <person name="Chen H.C."/>
            <person name="Ermolaeva O."/>
            <person name="Hlavina W."/>
            <person name="Kapustin Y."/>
            <person name="Kiryutin B."/>
            <person name="Kitts P."/>
            <person name="Maglott D."/>
            <person name="Pruitt K."/>
            <person name="Sapojnikov V."/>
            <person name="Souvorov A."/>
            <person name="Mackey A.J."/>
            <person name="Waterhouse R.M."/>
            <person name="Wyder S."/>
            <person name="Zdobnov E.M."/>
            <person name="Zdobnov E.M."/>
            <person name="Wyder S."/>
            <person name="Kriventseva E.V."/>
            <person name="Kadowaki T."/>
            <person name="Bork P."/>
            <person name="Aranda M."/>
            <person name="Bao R."/>
            <person name="Beermann A."/>
            <person name="Berns N."/>
            <person name="Bolognesi R."/>
            <person name="Bonneton F."/>
            <person name="Bopp D."/>
            <person name="Brown S.J."/>
            <person name="Bucher G."/>
            <person name="Butts T."/>
            <person name="Chaumot A."/>
            <person name="Denell R.E."/>
            <person name="Ferrier D.E."/>
            <person name="Friedrich M."/>
            <person name="Gordon C.M."/>
            <person name="Jindra M."/>
            <person name="Klingler M."/>
            <person name="Lan Q."/>
            <person name="Lattorff H.M."/>
            <person name="Laudet V."/>
            <person name="von Levetsow C."/>
            <person name="Liu Z."/>
            <person name="Lutz R."/>
            <person name="Lynch J.A."/>
            <person name="da Fonseca R.N."/>
            <person name="Posnien N."/>
            <person name="Reuter R."/>
            <person name="Roth S."/>
            <person name="Savard J."/>
            <person name="Schinko J.B."/>
            <person name="Schmitt C."/>
            <person name="Schoppmeier M."/>
            <person name="Schroder R."/>
            <person name="Shippy T.D."/>
            <person name="Simonnet F."/>
            <person name="Marques-Souza H."/>
            <person name="Tautz D."/>
            <person name="Tomoyasu Y."/>
            <person name="Trauner J."/>
            <person name="Van der Zee M."/>
            <person name="Vervoort M."/>
            <person name="Wittkopp N."/>
            <person name="Wimmer E.A."/>
            <person name="Yang X."/>
            <person name="Jones A.K."/>
            <person name="Sattelle D.B."/>
            <person name="Ebert P.R."/>
            <person name="Nelson D."/>
            <person name="Scott J.G."/>
            <person name="Beeman R.W."/>
            <person name="Muthukrishnan S."/>
            <person name="Kramer K.J."/>
            <person name="Arakane Y."/>
            <person name="Beeman R.W."/>
            <person name="Zhu Q."/>
            <person name="Hogenkamp D."/>
            <person name="Dixit R."/>
            <person name="Oppert B."/>
            <person name="Jiang H."/>
            <person name="Zou Z."/>
            <person name="Marshall J."/>
            <person name="Elpidina E."/>
            <person name="Vinokurov K."/>
            <person name="Oppert C."/>
            <person name="Zou Z."/>
            <person name="Evans J."/>
            <person name="Lu Z."/>
            <person name="Zhao P."/>
            <person name="Sumathipala N."/>
            <person name="Altincicek B."/>
            <person name="Vilcinskas A."/>
            <person name="Williams M."/>
            <person name="Hultmark D."/>
            <person name="Hetru C."/>
            <person name="Jiang H."/>
            <person name="Grimmelikhuijzen C.J."/>
            <person name="Hauser F."/>
            <person name="Cazzamali G."/>
            <person name="Williamson M."/>
            <person name="Park Y."/>
            <person name="Li B."/>
            <person name="Tanaka Y."/>
            <person name="Predel R."/>
            <person name="Neupert S."/>
            <person name="Schachtner J."/>
            <person name="Verleyen P."/>
            <person name="Raible F."/>
            <person name="Bork P."/>
            <person name="Friedrich M."/>
            <person name="Walden K.K."/>
            <person name="Robertson H.M."/>
            <person name="Angeli S."/>
            <person name="Foret S."/>
            <person name="Bucher G."/>
            <person name="Schuetz S."/>
            <person name="Maleszka R."/>
            <person name="Wimmer E.A."/>
            <person name="Beeman R.W."/>
            <person name="Lorenzen M."/>
            <person name="Tomoyasu Y."/>
            <person name="Miller S.C."/>
            <person name="Grossmann D."/>
            <person name="Bucher G."/>
        </authorList>
    </citation>
    <scope>NUCLEOTIDE SEQUENCE [LARGE SCALE GENOMIC DNA]</scope>
    <source>
        <strain evidence="11 12">Georgia GA2</strain>
    </source>
</reference>
<comment type="similarity">
    <text evidence="10">Belongs to the insect chemoreceptor superfamily. Heteromeric odorant receptor channel (TC 1.A.69) family.</text>
</comment>
<dbReference type="HOGENOM" id="CLU_059644_0_0_1"/>
<dbReference type="AlphaFoldDB" id="D6X4Y5"/>
<keyword evidence="2" id="KW-1003">Cell membrane</keyword>
<dbReference type="Proteomes" id="UP000007266">
    <property type="component" value="Linkage group 10"/>
</dbReference>
<protein>
    <recommendedName>
        <fullName evidence="10">Odorant receptor</fullName>
    </recommendedName>
</protein>
<keyword evidence="9 10" id="KW-0807">Transducer</keyword>
<comment type="caution">
    <text evidence="10">Lacks conserved residue(s) required for the propagation of feature annotation.</text>
</comment>
<evidence type="ECO:0000256" key="10">
    <source>
        <dbReference type="RuleBase" id="RU351113"/>
    </source>
</evidence>
<sequence>MAMKQYPFLYKIFLDFAYAKIGKMVTYSCIIIQSLALQLQVYFIVTHFSKELIVKYGPGVLVVTYLVTSLVVELMIENKTRKIIDFARLTFWPTDFCGLEAKNRLIKNSSKVSIVIYLILMWFAAQGIVMFPVWGDTSEWRLHVEIFDQWKLFYYIYVSTFTIIVFSAVRLPGILLYSIFQTHMQIVLINQKITQISQNDPNDIRMMNQTGYQKRIYKEMCLCVSQHIAIKRFIKKLLEIVRPVQPIFMVLGLLGVISIFFFALYNLENTSNILKIRLVMVVISCILILCLFAEAGQAVSDETSRVFDTLLTCPWYLWDQRNKKALAIFLSNSLQPISFSMAGFTLNYGFGISMLRNSASYALILYKMKN</sequence>
<evidence type="ECO:0000256" key="4">
    <source>
        <dbReference type="ARBA" id="ARBA00022692"/>
    </source>
</evidence>
<keyword evidence="5 10" id="KW-0552">Olfaction</keyword>
<dbReference type="PANTHER" id="PTHR21137:SF35">
    <property type="entry name" value="ODORANT RECEPTOR 19A-RELATED"/>
    <property type="match status" value="1"/>
</dbReference>